<keyword evidence="2" id="KW-0812">Transmembrane</keyword>
<gene>
    <name evidence="3" type="ORF">EYC98_02015</name>
</gene>
<feature type="transmembrane region" description="Helical" evidence="2">
    <location>
        <begin position="384"/>
        <end position="408"/>
    </location>
</feature>
<feature type="transmembrane region" description="Helical" evidence="2">
    <location>
        <begin position="338"/>
        <end position="363"/>
    </location>
</feature>
<feature type="transmembrane region" description="Helical" evidence="2">
    <location>
        <begin position="31"/>
        <end position="58"/>
    </location>
</feature>
<keyword evidence="3" id="KW-0762">Sugar transport</keyword>
<feature type="transmembrane region" description="Helical" evidence="2">
    <location>
        <begin position="153"/>
        <end position="173"/>
    </location>
</feature>
<dbReference type="PANTHER" id="PTHR11328:SF24">
    <property type="entry name" value="MAJOR FACILITATOR SUPERFAMILY (MFS) PROFILE DOMAIN-CONTAINING PROTEIN"/>
    <property type="match status" value="1"/>
</dbReference>
<keyword evidence="2" id="KW-0472">Membrane</keyword>
<accession>A0ABT3TBG1</accession>
<dbReference type="Proteomes" id="UP001143362">
    <property type="component" value="Unassembled WGS sequence"/>
</dbReference>
<organism evidence="3 4">
    <name type="scientific">Candidatus Litorirhabdus singularis</name>
    <dbReference type="NCBI Taxonomy" id="2518993"/>
    <lineage>
        <taxon>Bacteria</taxon>
        <taxon>Pseudomonadati</taxon>
        <taxon>Pseudomonadota</taxon>
        <taxon>Gammaproteobacteria</taxon>
        <taxon>Cellvibrionales</taxon>
        <taxon>Halieaceae</taxon>
        <taxon>Candidatus Litorirhabdus</taxon>
    </lineage>
</organism>
<dbReference type="Pfam" id="PF13347">
    <property type="entry name" value="MFS_2"/>
    <property type="match status" value="1"/>
</dbReference>
<evidence type="ECO:0000313" key="4">
    <source>
        <dbReference type="Proteomes" id="UP001143362"/>
    </source>
</evidence>
<evidence type="ECO:0000256" key="2">
    <source>
        <dbReference type="SAM" id="Phobius"/>
    </source>
</evidence>
<dbReference type="InterPro" id="IPR036259">
    <property type="entry name" value="MFS_trans_sf"/>
</dbReference>
<feature type="transmembrane region" description="Helical" evidence="2">
    <location>
        <begin position="308"/>
        <end position="332"/>
    </location>
</feature>
<keyword evidence="2" id="KW-1133">Transmembrane helix</keyword>
<reference evidence="3" key="1">
    <citation type="submission" date="2019-02" db="EMBL/GenBank/DDBJ databases">
        <authorList>
            <person name="Li S.-H."/>
        </authorList>
    </citation>
    <scope>NUCLEOTIDE SEQUENCE</scope>
    <source>
        <strain evidence="3">IMCC14734</strain>
    </source>
</reference>
<evidence type="ECO:0000313" key="3">
    <source>
        <dbReference type="EMBL" id="MCX2979632.1"/>
    </source>
</evidence>
<keyword evidence="3" id="KW-0813">Transport</keyword>
<sequence length="473" mass="51408">MRQLTTLEKWSYALGNVPYAVKDTAFGTFVVFYYTQVLGLSGTLSGLAMLLAMSWDAVSDPMVGSWSDRVHSRWGRRHLLMAVGTVPTAILFLFLFNPPPALSEWQVFAWLLTVSILLRTFLTLYFIPYQAMGAEMSADYDERTSLATARVSVAWLGGLSLPAIAYSLIFVAEGGTDGRLVAENYWHYGVLSTALALVTGLLCVWGTRTTIPLLPQAPIQTEPFKLVQPLLDLRGAFDNLNFRRTIGTKLAFGICAGVYVAMSLYIGTYFWEFTTDQLAGLALPTLFATITALVVLRRLGRSWDKPRLISVICLAFAVNAIWLVGARLLGIAPDNGTLALYLLQCINLYVAVFLVIGLQVLGASLLADILDEQELDTGLRQEGVFFAASAFVLKATTGVGTFLAGIIIDISGLSSGAAPGSVAEPVLFTMGLTSAGGTALMGLVAWRYALKVRMSRDKLARIRTQLDARLVTE</sequence>
<feature type="transmembrane region" description="Helical" evidence="2">
    <location>
        <begin position="108"/>
        <end position="127"/>
    </location>
</feature>
<feature type="transmembrane region" description="Helical" evidence="2">
    <location>
        <begin position="428"/>
        <end position="449"/>
    </location>
</feature>
<dbReference type="Gene3D" id="1.20.1250.20">
    <property type="entry name" value="MFS general substrate transporter like domains"/>
    <property type="match status" value="1"/>
</dbReference>
<feature type="transmembrane region" description="Helical" evidence="2">
    <location>
        <begin position="79"/>
        <end position="96"/>
    </location>
</feature>
<protein>
    <submittedName>
        <fullName evidence="3">Sugar transporter</fullName>
    </submittedName>
</protein>
<dbReference type="EMBL" id="SHNN01000001">
    <property type="protein sequence ID" value="MCX2979632.1"/>
    <property type="molecule type" value="Genomic_DNA"/>
</dbReference>
<feature type="transmembrane region" description="Helical" evidence="2">
    <location>
        <begin position="250"/>
        <end position="271"/>
    </location>
</feature>
<evidence type="ECO:0000256" key="1">
    <source>
        <dbReference type="ARBA" id="ARBA00009617"/>
    </source>
</evidence>
<dbReference type="InterPro" id="IPR039672">
    <property type="entry name" value="MFS_2"/>
</dbReference>
<proteinExistence type="inferred from homology"/>
<dbReference type="SUPFAM" id="SSF103473">
    <property type="entry name" value="MFS general substrate transporter"/>
    <property type="match status" value="1"/>
</dbReference>
<comment type="similarity">
    <text evidence="1">Belongs to the sodium:galactoside symporter (TC 2.A.2) family.</text>
</comment>
<dbReference type="PANTHER" id="PTHR11328">
    <property type="entry name" value="MAJOR FACILITATOR SUPERFAMILY DOMAIN-CONTAINING PROTEIN"/>
    <property type="match status" value="1"/>
</dbReference>
<comment type="caution">
    <text evidence="3">The sequence shown here is derived from an EMBL/GenBank/DDBJ whole genome shotgun (WGS) entry which is preliminary data.</text>
</comment>
<feature type="transmembrane region" description="Helical" evidence="2">
    <location>
        <begin position="277"/>
        <end position="296"/>
    </location>
</feature>
<name>A0ABT3TBG1_9GAMM</name>
<keyword evidence="4" id="KW-1185">Reference proteome</keyword>
<feature type="transmembrane region" description="Helical" evidence="2">
    <location>
        <begin position="185"/>
        <end position="205"/>
    </location>
</feature>
<dbReference type="RefSeq" id="WP_279243630.1">
    <property type="nucleotide sequence ID" value="NZ_SHNN01000001.1"/>
</dbReference>